<reference evidence="1" key="2">
    <citation type="submission" date="2021-08" db="EMBL/GenBank/DDBJ databases">
        <authorList>
            <person name="Tani A."/>
            <person name="Ola A."/>
            <person name="Ogura Y."/>
            <person name="Katsura K."/>
            <person name="Hayashi T."/>
        </authorList>
    </citation>
    <scope>NUCLEOTIDE SEQUENCE</scope>
    <source>
        <strain evidence="1">DSM 23632</strain>
    </source>
</reference>
<proteinExistence type="predicted"/>
<organism evidence="1 2">
    <name type="scientific">Methylobacterium trifolii</name>
    <dbReference type="NCBI Taxonomy" id="1003092"/>
    <lineage>
        <taxon>Bacteria</taxon>
        <taxon>Pseudomonadati</taxon>
        <taxon>Pseudomonadota</taxon>
        <taxon>Alphaproteobacteria</taxon>
        <taxon>Hyphomicrobiales</taxon>
        <taxon>Methylobacteriaceae</taxon>
        <taxon>Methylobacterium</taxon>
    </lineage>
</organism>
<evidence type="ECO:0000313" key="2">
    <source>
        <dbReference type="Proteomes" id="UP001055057"/>
    </source>
</evidence>
<dbReference type="EMBL" id="BPRB01000071">
    <property type="protein sequence ID" value="GJE59264.1"/>
    <property type="molecule type" value="Genomic_DNA"/>
</dbReference>
<comment type="caution">
    <text evidence="1">The sequence shown here is derived from an EMBL/GenBank/DDBJ whole genome shotgun (WGS) entry which is preliminary data.</text>
</comment>
<evidence type="ECO:0000313" key="1">
    <source>
        <dbReference type="EMBL" id="GJE59264.1"/>
    </source>
</evidence>
<reference evidence="1" key="1">
    <citation type="journal article" date="2021" name="Front. Microbiol.">
        <title>Comprehensive Comparative Genomics and Phenotyping of Methylobacterium Species.</title>
        <authorList>
            <person name="Alessa O."/>
            <person name="Ogura Y."/>
            <person name="Fujitani Y."/>
            <person name="Takami H."/>
            <person name="Hayashi T."/>
            <person name="Sahin N."/>
            <person name="Tani A."/>
        </authorList>
    </citation>
    <scope>NUCLEOTIDE SEQUENCE</scope>
    <source>
        <strain evidence="1">DSM 23632</strain>
    </source>
</reference>
<protein>
    <submittedName>
        <fullName evidence="1">Uncharacterized protein</fullName>
    </submittedName>
</protein>
<dbReference type="Proteomes" id="UP001055057">
    <property type="component" value="Unassembled WGS sequence"/>
</dbReference>
<keyword evidence="2" id="KW-1185">Reference proteome</keyword>
<gene>
    <name evidence="1" type="ORF">MPOCJGCO_1352</name>
</gene>
<accession>A0ABQ4TVF3</accession>
<name>A0ABQ4TVF3_9HYPH</name>
<sequence length="89" mass="9103">MRDPPAACRQAAAGTVGDAMITNARSRLGGEPAARAPSEAEIAASADAVQGLKLVEARLARCSQGERDAFWEAVRRCFASAATDAATAA</sequence>